<gene>
    <name evidence="1" type="ORF">HB662_03155</name>
</gene>
<dbReference type="InterPro" id="IPR006439">
    <property type="entry name" value="HAD-SF_hydro_IA"/>
</dbReference>
<dbReference type="CDD" id="cd07505">
    <property type="entry name" value="HAD_BPGM-like"/>
    <property type="match status" value="1"/>
</dbReference>
<organism evidence="1 2">
    <name type="scientific">Falsiroseomonas frigidaquae</name>
    <dbReference type="NCBI Taxonomy" id="487318"/>
    <lineage>
        <taxon>Bacteria</taxon>
        <taxon>Pseudomonadati</taxon>
        <taxon>Pseudomonadota</taxon>
        <taxon>Alphaproteobacteria</taxon>
        <taxon>Acetobacterales</taxon>
        <taxon>Roseomonadaceae</taxon>
        <taxon>Falsiroseomonas</taxon>
    </lineage>
</organism>
<dbReference type="RefSeq" id="WP_168047031.1">
    <property type="nucleotide sequence ID" value="NZ_JAATJR010000001.1"/>
</dbReference>
<evidence type="ECO:0000313" key="1">
    <source>
        <dbReference type="EMBL" id="NKE43760.1"/>
    </source>
</evidence>
<dbReference type="InterPro" id="IPR036412">
    <property type="entry name" value="HAD-like_sf"/>
</dbReference>
<dbReference type="EMBL" id="JAAVTX010000001">
    <property type="protein sequence ID" value="NKE43760.1"/>
    <property type="molecule type" value="Genomic_DNA"/>
</dbReference>
<dbReference type="InterPro" id="IPR023198">
    <property type="entry name" value="PGP-like_dom2"/>
</dbReference>
<dbReference type="NCBIfam" id="TIGR01509">
    <property type="entry name" value="HAD-SF-IA-v3"/>
    <property type="match status" value="1"/>
</dbReference>
<comment type="caution">
    <text evidence="1">The sequence shown here is derived from an EMBL/GenBank/DDBJ whole genome shotgun (WGS) entry which is preliminary data.</text>
</comment>
<proteinExistence type="predicted"/>
<dbReference type="InterPro" id="IPR023214">
    <property type="entry name" value="HAD_sf"/>
</dbReference>
<dbReference type="Pfam" id="PF00702">
    <property type="entry name" value="Hydrolase"/>
    <property type="match status" value="1"/>
</dbReference>
<dbReference type="PANTHER" id="PTHR18901:SF38">
    <property type="entry name" value="PSEUDOURIDINE-5'-PHOSPHATASE"/>
    <property type="match status" value="1"/>
</dbReference>
<dbReference type="SFLD" id="SFLDG01129">
    <property type="entry name" value="C1.5:_HAD__Beta-PGM__Phosphata"/>
    <property type="match status" value="1"/>
</dbReference>
<reference evidence="1 2" key="1">
    <citation type="submission" date="2020-03" db="EMBL/GenBank/DDBJ databases">
        <title>Roseomonas selenitidurans sp. nov. isolated from soil.</title>
        <authorList>
            <person name="Liu H."/>
        </authorList>
    </citation>
    <scope>NUCLEOTIDE SEQUENCE [LARGE SCALE GENOMIC DNA]</scope>
    <source>
        <strain evidence="1 2">JCM 15073</strain>
    </source>
</reference>
<dbReference type="Gene3D" id="3.40.50.1000">
    <property type="entry name" value="HAD superfamily/HAD-like"/>
    <property type="match status" value="1"/>
</dbReference>
<dbReference type="SUPFAM" id="SSF56784">
    <property type="entry name" value="HAD-like"/>
    <property type="match status" value="1"/>
</dbReference>
<accession>A0ABX1EW39</accession>
<keyword evidence="2" id="KW-1185">Reference proteome</keyword>
<dbReference type="Proteomes" id="UP000765160">
    <property type="component" value="Unassembled WGS sequence"/>
</dbReference>
<evidence type="ECO:0000313" key="2">
    <source>
        <dbReference type="Proteomes" id="UP000765160"/>
    </source>
</evidence>
<dbReference type="Gene3D" id="1.10.150.240">
    <property type="entry name" value="Putative phosphatase, domain 2"/>
    <property type="match status" value="1"/>
</dbReference>
<sequence length="218" mass="23349">MPAVSRLCHAVIFDMDGLLFDSEVLYREAILAAARELGHAFTAADFPELVGRSWALNRVTLQRHVGPEGDVEAFRLAWVRHYDGMRADLALKPGVVALLDRLDALRLPRAICTSSSHADVAHNLALHGLAGRFDAVVAAGDYARGKPAPDPFLRAAEVLGVAPEICLALEDSHNGVRAAAAAGMRTVMVPDLLPPTDELRALCHLVATDLHDVCALLG</sequence>
<dbReference type="SFLD" id="SFLDG01135">
    <property type="entry name" value="C1.5.6:_HAD__Beta-PGM__Phospha"/>
    <property type="match status" value="1"/>
</dbReference>
<dbReference type="PANTHER" id="PTHR18901">
    <property type="entry name" value="2-DEOXYGLUCOSE-6-PHOSPHATE PHOSPHATASE 2"/>
    <property type="match status" value="1"/>
</dbReference>
<name>A0ABX1EW39_9PROT</name>
<protein>
    <submittedName>
        <fullName evidence="1">HAD family phosphatase</fullName>
    </submittedName>
</protein>
<dbReference type="SFLD" id="SFLDS00003">
    <property type="entry name" value="Haloacid_Dehalogenase"/>
    <property type="match status" value="1"/>
</dbReference>